<keyword evidence="1" id="KW-1133">Transmembrane helix</keyword>
<evidence type="ECO:0000256" key="1">
    <source>
        <dbReference type="SAM" id="Phobius"/>
    </source>
</evidence>
<sequence length="63" mass="7020">MRITFSRVAPEVLCEHLRACSHSRGAGHRLRGIAHACHTVMRPRLHSSLLVLLLLLTAALWLA</sequence>
<proteinExistence type="predicted"/>
<keyword evidence="1" id="KW-0472">Membrane</keyword>
<reference evidence="2 3" key="1">
    <citation type="submission" date="2023-06" db="EMBL/GenBank/DDBJ databases">
        <title>Pelomonas sp. APW6 16S ribosomal RNA gene genome sequencing and assembly.</title>
        <authorList>
            <person name="Woo H."/>
        </authorList>
    </citation>
    <scope>NUCLEOTIDE SEQUENCE [LARGE SCALE GENOMIC DNA]</scope>
    <source>
        <strain evidence="2 3">APW6</strain>
    </source>
</reference>
<dbReference type="Proteomes" id="UP001238603">
    <property type="component" value="Unassembled WGS sequence"/>
</dbReference>
<keyword evidence="3" id="KW-1185">Reference proteome</keyword>
<accession>A0ABT7LEG4</accession>
<protein>
    <submittedName>
        <fullName evidence="2">Uncharacterized protein</fullName>
    </submittedName>
</protein>
<evidence type="ECO:0000313" key="3">
    <source>
        <dbReference type="Proteomes" id="UP001238603"/>
    </source>
</evidence>
<keyword evidence="1" id="KW-0812">Transmembrane</keyword>
<dbReference type="RefSeq" id="WP_285981360.1">
    <property type="nucleotide sequence ID" value="NZ_JASVDS010000001.1"/>
</dbReference>
<comment type="caution">
    <text evidence="2">The sequence shown here is derived from an EMBL/GenBank/DDBJ whole genome shotgun (WGS) entry which is preliminary data.</text>
</comment>
<name>A0ABT7LEG4_9BURK</name>
<feature type="transmembrane region" description="Helical" evidence="1">
    <location>
        <begin position="45"/>
        <end position="62"/>
    </location>
</feature>
<dbReference type="EMBL" id="JASVDS010000001">
    <property type="protein sequence ID" value="MDL5031250.1"/>
    <property type="molecule type" value="Genomic_DNA"/>
</dbReference>
<evidence type="ECO:0000313" key="2">
    <source>
        <dbReference type="EMBL" id="MDL5031250.1"/>
    </source>
</evidence>
<gene>
    <name evidence="2" type="ORF">QRD43_04955</name>
</gene>
<organism evidence="2 3">
    <name type="scientific">Roseateles subflavus</name>
    <dbReference type="NCBI Taxonomy" id="3053353"/>
    <lineage>
        <taxon>Bacteria</taxon>
        <taxon>Pseudomonadati</taxon>
        <taxon>Pseudomonadota</taxon>
        <taxon>Betaproteobacteria</taxon>
        <taxon>Burkholderiales</taxon>
        <taxon>Sphaerotilaceae</taxon>
        <taxon>Roseateles</taxon>
    </lineage>
</organism>